<dbReference type="PANTHER" id="PTHR30267:SF2">
    <property type="entry name" value="PROTEIN PRKA"/>
    <property type="match status" value="1"/>
</dbReference>
<keyword evidence="2" id="KW-0418">Kinase</keyword>
<gene>
    <name evidence="2" type="ORF">ACFQE1_02865</name>
</gene>
<dbReference type="GO" id="GO:0016301">
    <property type="term" value="F:kinase activity"/>
    <property type="evidence" value="ECO:0007669"/>
    <property type="project" value="UniProtKB-KW"/>
</dbReference>
<dbReference type="PANTHER" id="PTHR30267">
    <property type="entry name" value="PROTEIN KINASE PRKA"/>
    <property type="match status" value="1"/>
</dbReference>
<dbReference type="Proteomes" id="UP001596328">
    <property type="component" value="Unassembled WGS sequence"/>
</dbReference>
<keyword evidence="3" id="KW-1185">Reference proteome</keyword>
<organism evidence="2 3">
    <name type="scientific">Halobium palmae</name>
    <dbReference type="NCBI Taxonomy" id="1776492"/>
    <lineage>
        <taxon>Archaea</taxon>
        <taxon>Methanobacteriati</taxon>
        <taxon>Methanobacteriota</taxon>
        <taxon>Stenosarchaea group</taxon>
        <taxon>Halobacteria</taxon>
        <taxon>Halobacteriales</taxon>
        <taxon>Haloferacaceae</taxon>
        <taxon>Halobium</taxon>
    </lineage>
</organism>
<dbReference type="AlphaFoldDB" id="A0ABD5RVC0"/>
<dbReference type="Pfam" id="PF06798">
    <property type="entry name" value="PrkA"/>
    <property type="match status" value="1"/>
</dbReference>
<dbReference type="EMBL" id="JBHSWU010000013">
    <property type="protein sequence ID" value="MFC6723353.1"/>
    <property type="molecule type" value="Genomic_DNA"/>
</dbReference>
<accession>A0ABD5RVC0</accession>
<name>A0ABD5RVC0_9EURY</name>
<evidence type="ECO:0000313" key="3">
    <source>
        <dbReference type="Proteomes" id="UP001596328"/>
    </source>
</evidence>
<keyword evidence="2" id="KW-0808">Transferase</keyword>
<comment type="caution">
    <text evidence="2">The sequence shown here is derived from an EMBL/GenBank/DDBJ whole genome shotgun (WGS) entry which is preliminary data.</text>
</comment>
<evidence type="ECO:0000313" key="2">
    <source>
        <dbReference type="EMBL" id="MFC6723353.1"/>
    </source>
</evidence>
<feature type="domain" description="PrkA C-terminal" evidence="1">
    <location>
        <begin position="26"/>
        <end position="298"/>
    </location>
</feature>
<evidence type="ECO:0000259" key="1">
    <source>
        <dbReference type="Pfam" id="PF06798"/>
    </source>
</evidence>
<feature type="non-terminal residue" evidence="2">
    <location>
        <position position="1"/>
    </location>
</feature>
<protein>
    <submittedName>
        <fullName evidence="2">Kinase anchor protein</fullName>
    </submittedName>
</protein>
<sequence>LAGAALYAVVTRLDAEDVPAGLGLVDKALLFDRGYLQEGDERRDIEEFEFEYETDGQHGIPVTFTRDVIADLLHGDRDRHHPELPVETVITPEDVVDEMAAELAAAPVFSRAEAAEYEDRLATVKSHLFDRQEADVLDALLAEKGVEEETVAEYVEHVYAWDADEQVETERGPVDPDPLLMKLFETEHLGRFAESDYAGNDPSEAVEAFRREKVITALNRYAWENRDEEFSVSNVDFARIPVIEEVLSTHSWEDVERLFEDFDPRQWDDPPANTQTARVKRDTIDHMTDNGYSEASAELASRHVMREVAYKWD</sequence>
<proteinExistence type="predicted"/>
<dbReference type="InterPro" id="IPR010650">
    <property type="entry name" value="PrkA_C"/>
</dbReference>
<reference evidence="2 3" key="1">
    <citation type="journal article" date="2019" name="Int. J. Syst. Evol. Microbiol.">
        <title>The Global Catalogue of Microorganisms (GCM) 10K type strain sequencing project: providing services to taxonomists for standard genome sequencing and annotation.</title>
        <authorList>
            <consortium name="The Broad Institute Genomics Platform"/>
            <consortium name="The Broad Institute Genome Sequencing Center for Infectious Disease"/>
            <person name="Wu L."/>
            <person name="Ma J."/>
        </authorList>
    </citation>
    <scope>NUCLEOTIDE SEQUENCE [LARGE SCALE GENOMIC DNA]</scope>
    <source>
        <strain evidence="2 3">NBRC 111368</strain>
    </source>
</reference>